<feature type="disulfide bond" evidence="7">
    <location>
        <begin position="122"/>
        <end position="128"/>
    </location>
</feature>
<dbReference type="AlphaFoldDB" id="A0A6P4FH95"/>
<evidence type="ECO:0000313" key="8">
    <source>
        <dbReference type="RefSeq" id="XP_016988659.1"/>
    </source>
</evidence>
<protein>
    <recommendedName>
        <fullName evidence="2">lysozyme</fullName>
        <ecNumber evidence="2">3.2.1.17</ecNumber>
    </recommendedName>
</protein>
<dbReference type="RefSeq" id="XP_016988659.1">
    <property type="nucleotide sequence ID" value="XM_017133170.1"/>
</dbReference>
<evidence type="ECO:0000256" key="2">
    <source>
        <dbReference type="ARBA" id="ARBA00012732"/>
    </source>
</evidence>
<reference evidence="8" key="1">
    <citation type="submission" date="2025-08" db="UniProtKB">
        <authorList>
            <consortium name="RefSeq"/>
        </authorList>
    </citation>
    <scope>IDENTIFICATION</scope>
</reference>
<dbReference type="EC" id="3.2.1.17" evidence="2"/>
<dbReference type="InterPro" id="IPR023346">
    <property type="entry name" value="Lysozyme-like_dom_sf"/>
</dbReference>
<evidence type="ECO:0000256" key="3">
    <source>
        <dbReference type="ARBA" id="ARBA00022529"/>
    </source>
</evidence>
<comment type="catalytic activity">
    <reaction evidence="1">
        <text>Hydrolysis of (1-&gt;4)-beta-linkages between N-acetylmuramic acid and N-acetyl-D-glucosamine residues in a peptidoglycan and between N-acetyl-D-glucosamine residues in chitodextrins.</text>
        <dbReference type="EC" id="3.2.1.17"/>
    </reaction>
</comment>
<dbReference type="SUPFAM" id="SSF53955">
    <property type="entry name" value="Lysozyme-like"/>
    <property type="match status" value="1"/>
</dbReference>
<dbReference type="CDD" id="cd16890">
    <property type="entry name" value="lyz_i"/>
    <property type="match status" value="1"/>
</dbReference>
<dbReference type="InterPro" id="IPR008597">
    <property type="entry name" value="Invert_lysozyme"/>
</dbReference>
<dbReference type="RefSeq" id="XP_016988659.2">
    <property type="nucleotide sequence ID" value="XM_017133170.2"/>
</dbReference>
<dbReference type="Gene3D" id="1.10.530.10">
    <property type="match status" value="1"/>
</dbReference>
<dbReference type="FunFam" id="1.10.530.10:FF:000019">
    <property type="entry name" value="lysozyme"/>
    <property type="match status" value="1"/>
</dbReference>
<gene>
    <name evidence="8" type="primary">LOC108051181</name>
</gene>
<keyword evidence="3" id="KW-0929">Antimicrobial</keyword>
<keyword evidence="7" id="KW-1015">Disulfide bond</keyword>
<dbReference type="PANTHER" id="PTHR11195">
    <property type="entry name" value="DESTABILASE-RELATED"/>
    <property type="match status" value="1"/>
</dbReference>
<evidence type="ECO:0000256" key="6">
    <source>
        <dbReference type="ARBA" id="ARBA00023295"/>
    </source>
</evidence>
<evidence type="ECO:0000256" key="1">
    <source>
        <dbReference type="ARBA" id="ARBA00000632"/>
    </source>
</evidence>
<dbReference type="PANTHER" id="PTHR11195:SF22">
    <property type="entry name" value="LYSOZYME"/>
    <property type="match status" value="1"/>
</dbReference>
<keyword evidence="5" id="KW-0378">Hydrolase</keyword>
<feature type="disulfide bond" evidence="7">
    <location>
        <begin position="73"/>
        <end position="79"/>
    </location>
</feature>
<dbReference type="PROSITE" id="PS51909">
    <property type="entry name" value="LYSOZYME_I"/>
    <property type="match status" value="1"/>
</dbReference>
<dbReference type="GeneID" id="108051181"/>
<feature type="non-terminal residue" evidence="8">
    <location>
        <position position="1"/>
    </location>
</feature>
<dbReference type="OrthoDB" id="6337871at2759"/>
<dbReference type="GO" id="GO:0003796">
    <property type="term" value="F:lysozyme activity"/>
    <property type="evidence" value="ECO:0007669"/>
    <property type="project" value="UniProtKB-EC"/>
</dbReference>
<name>A0A6P4FH95_DRORH</name>
<sequence>FLINKQVAGSQLRSVVWSTRRQKVGVSILDRNQSSDMLRLLVGLACLWLLVDSGSSTEVKNKPVTEDCLDCLCETMSGCNASAICVNGACGIFRITWGYWVEAGKLTLPTDTALSDDAFTNCVNQPHCAADTVQNYMFKHGQDCNGDDHIDCLDFGALHKLGNLNCRGELPNIFGKVFNGCLKAKQRLAEKKIVQAKETPGLT</sequence>
<dbReference type="GO" id="GO:0031640">
    <property type="term" value="P:killing of cells of another organism"/>
    <property type="evidence" value="ECO:0007669"/>
    <property type="project" value="UniProtKB-KW"/>
</dbReference>
<feature type="disulfide bond" evidence="7">
    <location>
        <begin position="68"/>
        <end position="152"/>
    </location>
</feature>
<accession>A0A6P4FH95</accession>
<keyword evidence="4" id="KW-0081">Bacteriolytic enzyme</keyword>
<evidence type="ECO:0000256" key="7">
    <source>
        <dbReference type="PIRSR" id="PIRSR608597-3"/>
    </source>
</evidence>
<proteinExistence type="predicted"/>
<organism evidence="8">
    <name type="scientific">Drosophila rhopaloa</name>
    <name type="common">Fruit fly</name>
    <dbReference type="NCBI Taxonomy" id="1041015"/>
    <lineage>
        <taxon>Eukaryota</taxon>
        <taxon>Metazoa</taxon>
        <taxon>Ecdysozoa</taxon>
        <taxon>Arthropoda</taxon>
        <taxon>Hexapoda</taxon>
        <taxon>Insecta</taxon>
        <taxon>Pterygota</taxon>
        <taxon>Neoptera</taxon>
        <taxon>Endopterygota</taxon>
        <taxon>Diptera</taxon>
        <taxon>Brachycera</taxon>
        <taxon>Muscomorpha</taxon>
        <taxon>Ephydroidea</taxon>
        <taxon>Drosophilidae</taxon>
        <taxon>Drosophila</taxon>
        <taxon>Sophophora</taxon>
    </lineage>
</organism>
<evidence type="ECO:0000256" key="4">
    <source>
        <dbReference type="ARBA" id="ARBA00022638"/>
    </source>
</evidence>
<dbReference type="GO" id="GO:0042742">
    <property type="term" value="P:defense response to bacterium"/>
    <property type="evidence" value="ECO:0007669"/>
    <property type="project" value="UniProtKB-KW"/>
</dbReference>
<keyword evidence="6" id="KW-0326">Glycosidase</keyword>
<dbReference type="Pfam" id="PF05497">
    <property type="entry name" value="Destabilase"/>
    <property type="match status" value="1"/>
</dbReference>
<evidence type="ECO:0000256" key="5">
    <source>
        <dbReference type="ARBA" id="ARBA00022801"/>
    </source>
</evidence>